<proteinExistence type="predicted"/>
<dbReference type="Proteomes" id="UP000008192">
    <property type="component" value="Chromosome"/>
</dbReference>
<protein>
    <submittedName>
        <fullName evidence="1">Uncharacterized protein</fullName>
    </submittedName>
</protein>
<organism evidence="1 2">
    <name type="scientific">Treponema pallidum subsp. pertenue (strain Gauthier)</name>
    <dbReference type="NCBI Taxonomy" id="491080"/>
    <lineage>
        <taxon>Bacteria</taxon>
        <taxon>Pseudomonadati</taxon>
        <taxon>Spirochaetota</taxon>
        <taxon>Spirochaetia</taxon>
        <taxon>Spirochaetales</taxon>
        <taxon>Treponemataceae</taxon>
        <taxon>Treponema</taxon>
    </lineage>
</organism>
<dbReference type="EMBL" id="CP002376">
    <property type="protein sequence ID" value="AEZ59426.1"/>
    <property type="molecule type" value="Genomic_DNA"/>
</dbReference>
<evidence type="ECO:0000313" key="2">
    <source>
        <dbReference type="Proteomes" id="UP000008192"/>
    </source>
</evidence>
<name>A0AAU8PXF2_TREPG</name>
<dbReference type="AlphaFoldDB" id="A0AAU8PXF2"/>
<reference evidence="2" key="1">
    <citation type="journal article" date="2012" name="PLoS Negl. Trop. Dis.">
        <title>Whole genome sequences of three Treponema pallidum ssp. pertenue strains: yaws and syphilis treponemes differ in less than 0.2% of the genome sequence.</title>
        <authorList>
            <person name="Cejkova D."/>
            <person name="Zobanikova M."/>
            <person name="Chen L."/>
            <person name="Pospisilova P."/>
            <person name="Strouhal M."/>
            <person name="Qin X."/>
            <person name="Mikalova L."/>
            <person name="Norris S.J."/>
            <person name="Muzny D.M."/>
            <person name="Gibbs R.A."/>
            <person name="Fulton L.L."/>
            <person name="Sodergren E."/>
            <person name="Weinstock G.M."/>
            <person name="Smajs D."/>
        </authorList>
    </citation>
    <scope>NUCLEOTIDE SEQUENCE [LARGE SCALE GENOMIC DNA]</scope>
    <source>
        <strain evidence="2">Gauthier</strain>
    </source>
</reference>
<dbReference type="KEGG" id="tpg:TPEGAU_0163a"/>
<evidence type="ECO:0000313" key="1">
    <source>
        <dbReference type="EMBL" id="AEZ59426.1"/>
    </source>
</evidence>
<sequence length="71" mass="7905">MLRWLASVECRVEWVEEPLVVGCTAAPVHDVVISEGGGALTADGSYPIERKEGSSIWQRYQQQLMLSRLTT</sequence>
<accession>A0AAU8PXF2</accession>
<gene>
    <name evidence="1" type="ordered locus">TPEGAU_0163a</name>
</gene>